<dbReference type="Gene3D" id="6.10.140.1330">
    <property type="match status" value="1"/>
</dbReference>
<evidence type="ECO:0000259" key="11">
    <source>
        <dbReference type="Pfam" id="PF00999"/>
    </source>
</evidence>
<evidence type="ECO:0000256" key="4">
    <source>
        <dbReference type="ARBA" id="ARBA00022692"/>
    </source>
</evidence>
<keyword evidence="5 10" id="KW-1133">Transmembrane helix</keyword>
<keyword evidence="10" id="KW-0050">Antiport</keyword>
<keyword evidence="2 10" id="KW-0813">Transport</keyword>
<evidence type="ECO:0000256" key="2">
    <source>
        <dbReference type="ARBA" id="ARBA00022448"/>
    </source>
</evidence>
<evidence type="ECO:0000256" key="7">
    <source>
        <dbReference type="ARBA" id="ARBA00023065"/>
    </source>
</evidence>
<dbReference type="GO" id="GO:0015385">
    <property type="term" value="F:sodium:proton antiporter activity"/>
    <property type="evidence" value="ECO:0007669"/>
    <property type="project" value="InterPro"/>
</dbReference>
<dbReference type="NCBIfam" id="TIGR00831">
    <property type="entry name" value="a_cpa1"/>
    <property type="match status" value="1"/>
</dbReference>
<gene>
    <name evidence="12" type="ORF">HNQ93_000021</name>
</gene>
<organism evidence="12 13">
    <name type="scientific">Hymenobacter luteus</name>
    <dbReference type="NCBI Taxonomy" id="1411122"/>
    <lineage>
        <taxon>Bacteria</taxon>
        <taxon>Pseudomonadati</taxon>
        <taxon>Bacteroidota</taxon>
        <taxon>Cytophagia</taxon>
        <taxon>Cytophagales</taxon>
        <taxon>Hymenobacteraceae</taxon>
        <taxon>Hymenobacter</taxon>
    </lineage>
</organism>
<keyword evidence="13" id="KW-1185">Reference proteome</keyword>
<sequence>MENLEIIILLMAALALLYALANRLKLPYPVLLVVAGLLIGLVPGLPVVRLSPNVVFLVFLPPLLYEASFNTSWHDFKRYHRSISLLAIGLVLFTMAAVAAVAHYVIPGMTWALGFVLGAIVSPPDAVAATSATHGLGLPRRVSTILEGESLLNDASALIAYRYAVAAVVSGTFGLWEAGLQFLLVAGGGLALGGALGYLFTRLQSHVQDPTLATVLSLLSPFMGYVLAEHLHISGVLAVVATGLVMSWNSFEAYTFRTRIRRSNFWKVLTFLLNGFVFILIGLQLPAIMEGLGAYSLPSIIGYGLLISVVAIVVRLLWIFPAGLSSYYFGRGSQEFTSFKEQARELFVVSWSGMRGVVSLATALALPMVVSNGEPFPQRNLILFITFCVILVTLVVQGLSLPWFVRRLGVQTPPEQDLQEARELRLELARAALTYIDSTVAGATNARAFREIRNRFEHRISRLENPVPPDATSDTSSNPAAERAEFEQILRQQLAVIEHERELLVQLHRAGTFSEEAVRRVERELDITTSTLYSQLNAL</sequence>
<evidence type="ECO:0000313" key="13">
    <source>
        <dbReference type="Proteomes" id="UP000532746"/>
    </source>
</evidence>
<dbReference type="GO" id="GO:0098719">
    <property type="term" value="P:sodium ion import across plasma membrane"/>
    <property type="evidence" value="ECO:0007669"/>
    <property type="project" value="TreeGrafter"/>
</dbReference>
<evidence type="ECO:0000256" key="6">
    <source>
        <dbReference type="ARBA" id="ARBA00023053"/>
    </source>
</evidence>
<proteinExistence type="inferred from homology"/>
<dbReference type="RefSeq" id="WP_183402517.1">
    <property type="nucleotide sequence ID" value="NZ_JACHGG010000001.1"/>
</dbReference>
<keyword evidence="8 10" id="KW-0472">Membrane</keyword>
<evidence type="ECO:0000256" key="10">
    <source>
        <dbReference type="RuleBase" id="RU366002"/>
    </source>
</evidence>
<name>A0A7W9SWW5_9BACT</name>
<feature type="transmembrane region" description="Helical" evidence="10">
    <location>
        <begin position="54"/>
        <end position="73"/>
    </location>
</feature>
<dbReference type="InterPro" id="IPR018422">
    <property type="entry name" value="Cation/H_exchanger_CPA1"/>
</dbReference>
<evidence type="ECO:0000313" key="12">
    <source>
        <dbReference type="EMBL" id="MBB6057191.1"/>
    </source>
</evidence>
<dbReference type="PANTHER" id="PTHR10110:SF86">
    <property type="entry name" value="SODIUM_HYDROGEN EXCHANGER 7"/>
    <property type="match status" value="1"/>
</dbReference>
<dbReference type="GO" id="GO:0015386">
    <property type="term" value="F:potassium:proton antiporter activity"/>
    <property type="evidence" value="ECO:0007669"/>
    <property type="project" value="TreeGrafter"/>
</dbReference>
<feature type="transmembrane region" description="Helical" evidence="10">
    <location>
        <begin position="28"/>
        <end position="48"/>
    </location>
</feature>
<comment type="function">
    <text evidence="10">Na(+)/H(+) antiporter that extrudes sodium in exchange for external protons.</text>
</comment>
<feature type="transmembrane region" description="Helical" evidence="10">
    <location>
        <begin position="234"/>
        <end position="256"/>
    </location>
</feature>
<evidence type="ECO:0000256" key="8">
    <source>
        <dbReference type="ARBA" id="ARBA00023136"/>
    </source>
</evidence>
<dbReference type="PANTHER" id="PTHR10110">
    <property type="entry name" value="SODIUM/HYDROGEN EXCHANGER"/>
    <property type="match status" value="1"/>
</dbReference>
<feature type="transmembrane region" description="Helical" evidence="10">
    <location>
        <begin position="381"/>
        <end position="405"/>
    </location>
</feature>
<keyword evidence="7 10" id="KW-0406">Ion transport</keyword>
<keyword evidence="3 10" id="KW-1003">Cell membrane</keyword>
<feature type="transmembrane region" description="Helical" evidence="10">
    <location>
        <begin position="85"/>
        <end position="106"/>
    </location>
</feature>
<keyword evidence="4 10" id="KW-0812">Transmembrane</keyword>
<accession>A0A7W9SWW5</accession>
<evidence type="ECO:0000256" key="5">
    <source>
        <dbReference type="ARBA" id="ARBA00022989"/>
    </source>
</evidence>
<dbReference type="InterPro" id="IPR004705">
    <property type="entry name" value="Cation/H_exchanger_CPA1_bac"/>
</dbReference>
<feature type="transmembrane region" description="Helical" evidence="10">
    <location>
        <begin position="182"/>
        <end position="200"/>
    </location>
</feature>
<feature type="transmembrane region" description="Helical" evidence="10">
    <location>
        <begin position="6"/>
        <end position="21"/>
    </location>
</feature>
<comment type="similarity">
    <text evidence="10">Belongs to the monovalent cation:proton antiporter 1 (CPA1) transporter (TC 2.A.36) family.</text>
</comment>
<feature type="transmembrane region" description="Helical" evidence="10">
    <location>
        <begin position="159"/>
        <end position="176"/>
    </location>
</feature>
<feature type="transmembrane region" description="Helical" evidence="10">
    <location>
        <begin position="300"/>
        <end position="325"/>
    </location>
</feature>
<dbReference type="Pfam" id="PF00999">
    <property type="entry name" value="Na_H_Exchanger"/>
    <property type="match status" value="1"/>
</dbReference>
<keyword evidence="6 10" id="KW-0915">Sodium</keyword>
<feature type="transmembrane region" description="Helical" evidence="10">
    <location>
        <begin position="268"/>
        <end position="288"/>
    </location>
</feature>
<reference evidence="12 13" key="1">
    <citation type="submission" date="2020-08" db="EMBL/GenBank/DDBJ databases">
        <title>Genomic Encyclopedia of Type Strains, Phase IV (KMG-IV): sequencing the most valuable type-strain genomes for metagenomic binning, comparative biology and taxonomic classification.</title>
        <authorList>
            <person name="Goeker M."/>
        </authorList>
    </citation>
    <scope>NUCLEOTIDE SEQUENCE [LARGE SCALE GENOMIC DNA]</scope>
    <source>
        <strain evidence="12 13">DSM 26718</strain>
    </source>
</reference>
<dbReference type="EMBL" id="JACHGG010000001">
    <property type="protein sequence ID" value="MBB6057191.1"/>
    <property type="molecule type" value="Genomic_DNA"/>
</dbReference>
<comment type="subcellular location">
    <subcellularLocation>
        <location evidence="1 10">Cell membrane</location>
        <topology evidence="1 10">Multi-pass membrane protein</topology>
    </subcellularLocation>
</comment>
<keyword evidence="9 10" id="KW-0739">Sodium transport</keyword>
<dbReference type="GO" id="GO:0051453">
    <property type="term" value="P:regulation of intracellular pH"/>
    <property type="evidence" value="ECO:0007669"/>
    <property type="project" value="TreeGrafter"/>
</dbReference>
<evidence type="ECO:0000256" key="3">
    <source>
        <dbReference type="ARBA" id="ARBA00022475"/>
    </source>
</evidence>
<protein>
    <submittedName>
        <fullName evidence="12">CPA1 family monovalent cation:H+ antiporter</fullName>
    </submittedName>
</protein>
<feature type="transmembrane region" description="Helical" evidence="10">
    <location>
        <begin position="346"/>
        <end position="369"/>
    </location>
</feature>
<dbReference type="Proteomes" id="UP000532746">
    <property type="component" value="Unassembled WGS sequence"/>
</dbReference>
<dbReference type="AlphaFoldDB" id="A0A7W9SWW5"/>
<evidence type="ECO:0000256" key="1">
    <source>
        <dbReference type="ARBA" id="ARBA00004651"/>
    </source>
</evidence>
<evidence type="ECO:0000256" key="9">
    <source>
        <dbReference type="ARBA" id="ARBA00023201"/>
    </source>
</evidence>
<dbReference type="InterPro" id="IPR006153">
    <property type="entry name" value="Cation/H_exchanger_TM"/>
</dbReference>
<dbReference type="GO" id="GO:0005886">
    <property type="term" value="C:plasma membrane"/>
    <property type="evidence" value="ECO:0007669"/>
    <property type="project" value="UniProtKB-SubCell"/>
</dbReference>
<feature type="domain" description="Cation/H+ exchanger transmembrane" evidence="11">
    <location>
        <begin position="12"/>
        <end position="406"/>
    </location>
</feature>
<comment type="caution">
    <text evidence="12">The sequence shown here is derived from an EMBL/GenBank/DDBJ whole genome shotgun (WGS) entry which is preliminary data.</text>
</comment>